<dbReference type="GO" id="GO:0006487">
    <property type="term" value="P:protein N-linked glycosylation"/>
    <property type="evidence" value="ECO:0007669"/>
    <property type="project" value="TreeGrafter"/>
</dbReference>
<name>A0A382LJR9_9ZZZZ</name>
<dbReference type="AlphaFoldDB" id="A0A382LJR9"/>
<dbReference type="PANTHER" id="PTHR10859:SF91">
    <property type="entry name" value="DOLICHYL-PHOSPHATE BETA-GLUCOSYLTRANSFERASE"/>
    <property type="match status" value="1"/>
</dbReference>
<dbReference type="InterPro" id="IPR029044">
    <property type="entry name" value="Nucleotide-diphossugar_trans"/>
</dbReference>
<proteinExistence type="predicted"/>
<accession>A0A382LJR9</accession>
<dbReference type="PANTHER" id="PTHR10859">
    <property type="entry name" value="GLYCOSYL TRANSFERASE"/>
    <property type="match status" value="1"/>
</dbReference>
<dbReference type="Pfam" id="PF00535">
    <property type="entry name" value="Glycos_transf_2"/>
    <property type="match status" value="1"/>
</dbReference>
<sequence length="239" mass="28631">MSLSIIIPCFNSEKYILENIKKLRKYIKKLNYRYEIILVDDCSSDNTYKIIKKLSQKYKNIKILQNNLNRGKSYSLIRGIKKSNFKKIIIIDSDLPYFNRLAITIKRLNNYDFVLINREHKKSRNIEENNFYQLMRTIIGKIVNFIVRYSFSINIRDTQAGLKGFIKPQDFSKLKFSSKRFFFDLELLLYFISKKKKIFSIPVFFKVPDESNINFFDLKKNFEVIKELLSICINKNVYK</sequence>
<dbReference type="CDD" id="cd04179">
    <property type="entry name" value="DPM_DPG-synthase_like"/>
    <property type="match status" value="1"/>
</dbReference>
<dbReference type="InterPro" id="IPR001173">
    <property type="entry name" value="Glyco_trans_2-like"/>
</dbReference>
<protein>
    <recommendedName>
        <fullName evidence="1">Glycosyltransferase 2-like domain-containing protein</fullName>
    </recommendedName>
</protein>
<organism evidence="2">
    <name type="scientific">marine metagenome</name>
    <dbReference type="NCBI Taxonomy" id="408172"/>
    <lineage>
        <taxon>unclassified sequences</taxon>
        <taxon>metagenomes</taxon>
        <taxon>ecological metagenomes</taxon>
    </lineage>
</organism>
<dbReference type="EMBL" id="UINC01087594">
    <property type="protein sequence ID" value="SVC37084.1"/>
    <property type="molecule type" value="Genomic_DNA"/>
</dbReference>
<dbReference type="SUPFAM" id="SSF53448">
    <property type="entry name" value="Nucleotide-diphospho-sugar transferases"/>
    <property type="match status" value="1"/>
</dbReference>
<gene>
    <name evidence="2" type="ORF">METZ01_LOCUS289938</name>
</gene>
<evidence type="ECO:0000259" key="1">
    <source>
        <dbReference type="Pfam" id="PF00535"/>
    </source>
</evidence>
<feature type="domain" description="Glycosyltransferase 2-like" evidence="1">
    <location>
        <begin position="4"/>
        <end position="131"/>
    </location>
</feature>
<reference evidence="2" key="1">
    <citation type="submission" date="2018-05" db="EMBL/GenBank/DDBJ databases">
        <authorList>
            <person name="Lanie J.A."/>
            <person name="Ng W.-L."/>
            <person name="Kazmierczak K.M."/>
            <person name="Andrzejewski T.M."/>
            <person name="Davidsen T.M."/>
            <person name="Wayne K.J."/>
            <person name="Tettelin H."/>
            <person name="Glass J.I."/>
            <person name="Rusch D."/>
            <person name="Podicherti R."/>
            <person name="Tsui H.-C.T."/>
            <person name="Winkler M.E."/>
        </authorList>
    </citation>
    <scope>NUCLEOTIDE SEQUENCE</scope>
</reference>
<dbReference type="Gene3D" id="3.90.550.10">
    <property type="entry name" value="Spore Coat Polysaccharide Biosynthesis Protein SpsA, Chain A"/>
    <property type="match status" value="1"/>
</dbReference>
<evidence type="ECO:0000313" key="2">
    <source>
        <dbReference type="EMBL" id="SVC37084.1"/>
    </source>
</evidence>